<evidence type="ECO:0000313" key="2">
    <source>
        <dbReference type="EMBL" id="KAK3176009.1"/>
    </source>
</evidence>
<reference evidence="2" key="1">
    <citation type="submission" date="2022-11" db="EMBL/GenBank/DDBJ databases">
        <title>Chromosomal genome sequence assembly and mating type (MAT) locus characterization of the leprose asexual lichenized fungus Lepraria neglecta (Nyl.) Erichsen.</title>
        <authorList>
            <person name="Allen J.L."/>
            <person name="Pfeffer B."/>
        </authorList>
    </citation>
    <scope>NUCLEOTIDE SEQUENCE</scope>
    <source>
        <strain evidence="2">Allen 5258</strain>
    </source>
</reference>
<dbReference type="AlphaFoldDB" id="A0AAE0DMY9"/>
<evidence type="ECO:0000256" key="1">
    <source>
        <dbReference type="SAM" id="MobiDB-lite"/>
    </source>
</evidence>
<dbReference type="InterPro" id="IPR027417">
    <property type="entry name" value="P-loop_NTPase"/>
</dbReference>
<gene>
    <name evidence="2" type="ORF">OEA41_007331</name>
</gene>
<dbReference type="EMBL" id="JASNWA010000004">
    <property type="protein sequence ID" value="KAK3176009.1"/>
    <property type="molecule type" value="Genomic_DNA"/>
</dbReference>
<feature type="compositionally biased region" description="Basic and acidic residues" evidence="1">
    <location>
        <begin position="283"/>
        <end position="324"/>
    </location>
</feature>
<dbReference type="Gene3D" id="3.40.50.300">
    <property type="entry name" value="P-loop containing nucleotide triphosphate hydrolases"/>
    <property type="match status" value="1"/>
</dbReference>
<feature type="region of interest" description="Disordered" evidence="1">
    <location>
        <begin position="279"/>
        <end position="324"/>
    </location>
</feature>
<proteinExistence type="predicted"/>
<protein>
    <recommendedName>
        <fullName evidence="4">G domain-containing protein</fullName>
    </recommendedName>
</protein>
<dbReference type="SUPFAM" id="SSF52540">
    <property type="entry name" value="P-loop containing nucleoside triphosphate hydrolases"/>
    <property type="match status" value="1"/>
</dbReference>
<evidence type="ECO:0000313" key="3">
    <source>
        <dbReference type="Proteomes" id="UP001276659"/>
    </source>
</evidence>
<sequence length="324" mass="37942">MGGPRVPYMPKTDKERLATGFWNRTNKVDHSSFIYHSRLVYLIDTPGLDETHRSGTEVLKDVSFYLSKIYEQDIKLAGIIYLHRITDVRMSDSSLRNLKMFKVLCGEEKNVSKHVVLATTMWINLNRPGLSKAVGVEREDELLRTKEWWGMMHKRGSRVYRYTDTRESAMTIVSDLIALRTIVVLDIQRQITNEHKSLEDTSAGQEVEKEIQALKRKQRDELAALQTEIKQALEDNDQKLAAELSRQREETNNKLLAAAKAQRDLRVDFERPQVEQQAQLREQLQEEGERVAEQNRLRDKEYSDTERRREERSAEERAQKRGRW</sequence>
<keyword evidence="3" id="KW-1185">Reference proteome</keyword>
<evidence type="ECO:0008006" key="4">
    <source>
        <dbReference type="Google" id="ProtNLM"/>
    </source>
</evidence>
<comment type="caution">
    <text evidence="2">The sequence shown here is derived from an EMBL/GenBank/DDBJ whole genome shotgun (WGS) entry which is preliminary data.</text>
</comment>
<name>A0AAE0DMY9_9LECA</name>
<organism evidence="2 3">
    <name type="scientific">Lepraria neglecta</name>
    <dbReference type="NCBI Taxonomy" id="209136"/>
    <lineage>
        <taxon>Eukaryota</taxon>
        <taxon>Fungi</taxon>
        <taxon>Dikarya</taxon>
        <taxon>Ascomycota</taxon>
        <taxon>Pezizomycotina</taxon>
        <taxon>Lecanoromycetes</taxon>
        <taxon>OSLEUM clade</taxon>
        <taxon>Lecanoromycetidae</taxon>
        <taxon>Lecanorales</taxon>
        <taxon>Lecanorineae</taxon>
        <taxon>Stereocaulaceae</taxon>
        <taxon>Lepraria</taxon>
    </lineage>
</organism>
<dbReference type="Proteomes" id="UP001276659">
    <property type="component" value="Unassembled WGS sequence"/>
</dbReference>
<accession>A0AAE0DMY9</accession>